<dbReference type="PANTHER" id="PTHR45398">
    <property type="match status" value="1"/>
</dbReference>
<evidence type="ECO:0000313" key="3">
    <source>
        <dbReference type="Proteomes" id="UP000215148"/>
    </source>
</evidence>
<dbReference type="GO" id="GO:0016874">
    <property type="term" value="F:ligase activity"/>
    <property type="evidence" value="ECO:0007669"/>
    <property type="project" value="UniProtKB-KW"/>
</dbReference>
<dbReference type="AlphaFoldDB" id="A0A223N2S6"/>
<dbReference type="EMBL" id="CP022742">
    <property type="protein sequence ID" value="ASU23953.1"/>
    <property type="molecule type" value="Genomic_DNA"/>
</dbReference>
<keyword evidence="3" id="KW-1185">Reference proteome</keyword>
<protein>
    <submittedName>
        <fullName evidence="2">D-alanine--poly(Phosphoribitol) ligase</fullName>
    </submittedName>
</protein>
<dbReference type="InterPro" id="IPR042099">
    <property type="entry name" value="ANL_N_sf"/>
</dbReference>
<dbReference type="Gene3D" id="3.40.50.12780">
    <property type="entry name" value="N-terminal domain of ligase-like"/>
    <property type="match status" value="1"/>
</dbReference>
<dbReference type="KEGG" id="vqi:CCZ37_15380"/>
<name>A0A223N2S6_9VIBR</name>
<gene>
    <name evidence="2" type="ORF">CCZ37_15380</name>
</gene>
<dbReference type="InterPro" id="IPR000873">
    <property type="entry name" value="AMP-dep_synth/lig_dom"/>
</dbReference>
<evidence type="ECO:0000259" key="1">
    <source>
        <dbReference type="Pfam" id="PF00501"/>
    </source>
</evidence>
<dbReference type="InterPro" id="IPR020845">
    <property type="entry name" value="AMP-binding_CS"/>
</dbReference>
<dbReference type="PROSITE" id="PS00455">
    <property type="entry name" value="AMP_BINDING"/>
    <property type="match status" value="1"/>
</dbReference>
<dbReference type="Pfam" id="PF00501">
    <property type="entry name" value="AMP-binding"/>
    <property type="match status" value="1"/>
</dbReference>
<dbReference type="PANTHER" id="PTHR45398:SF1">
    <property type="entry name" value="ENZYME, PUTATIVE (JCVI)-RELATED"/>
    <property type="match status" value="1"/>
</dbReference>
<dbReference type="Proteomes" id="UP000215148">
    <property type="component" value="Chromosome 2"/>
</dbReference>
<dbReference type="InterPro" id="IPR045851">
    <property type="entry name" value="AMP-bd_C_sf"/>
</dbReference>
<sequence>MLFDIRSIVLNAIQNHLHKPALWVDKCSYTYQQMTAIACALNKQWQSLSITNIAILSQRDLSAYAAIWGCYLGGKTYIPLNQRLASKQIIETLEETGCTALVIDKHQLHRLSDILEIAPIHYQIFCLSGVDVREISARYPDHEFYTIDSTEDDFSFWKTQLTAPDGSRYAYIMQTSGSTGKPKRIAVNYDNLHSYLGNIYHRWPMTSDDRVAQFSDLSFDLSVHDIFCAMMSGACLYSLPELVKLNPVGFIRHHQLTAWLSVPTVIELCLQRDNLVEHSMPSLRLSFFCGQALLPELAYRWEMATGCAVINLYGPTECTVAVTSHLYQSCDDLHFNSVPIGNSFSDHQLAIIDEEQQWHRITNTLANTTGELCLSGPQLTEGYLNDKTNTAKAYFLKDGIRWYRTGDLVSIRDSHLIHLGRLDHQVKIAGQRVELGEIETIARQVTQSHSIAIVPWPLSPSGYASGTVAFVSKPEQWQPNQWISECKKRLNPIFVPKEWYILDKLPLNINGKTDIKALQKQLETQIL</sequence>
<organism evidence="2 3">
    <name type="scientific">Vibrio qinghaiensis</name>
    <dbReference type="NCBI Taxonomy" id="2025808"/>
    <lineage>
        <taxon>Bacteria</taxon>
        <taxon>Pseudomonadati</taxon>
        <taxon>Pseudomonadota</taxon>
        <taxon>Gammaproteobacteria</taxon>
        <taxon>Vibrionales</taxon>
        <taxon>Vibrionaceae</taxon>
        <taxon>Vibrio</taxon>
    </lineage>
</organism>
<proteinExistence type="predicted"/>
<dbReference type="RefSeq" id="WP_047689732.1">
    <property type="nucleotide sequence ID" value="NZ_CAWNHI010000002.1"/>
</dbReference>
<reference evidence="2 3" key="1">
    <citation type="submission" date="2017-08" db="EMBL/GenBank/DDBJ databases">
        <title>The Vibrio qinghaiensis sp.-Q67 is a luminous bacteria isolated firstly from Qinghai lake, Qinghai province, China, which has been proved to be very sensitive to detect environmental and food pollutants. Therefore, complete genome analysis of V. qinghaiensis sp.-Q67 highlights the potential application of this strain on detection of hazards in the contaminated environments.</title>
        <authorList>
            <person name="Gong L."/>
        </authorList>
    </citation>
    <scope>NUCLEOTIDE SEQUENCE [LARGE SCALE GENOMIC DNA]</scope>
    <source>
        <strain evidence="2 3">Q67</strain>
    </source>
</reference>
<dbReference type="Gene3D" id="3.30.300.30">
    <property type="match status" value="1"/>
</dbReference>
<accession>A0A223N2S6</accession>
<dbReference type="SUPFAM" id="SSF56801">
    <property type="entry name" value="Acetyl-CoA synthetase-like"/>
    <property type="match status" value="1"/>
</dbReference>
<evidence type="ECO:0000313" key="2">
    <source>
        <dbReference type="EMBL" id="ASU23953.1"/>
    </source>
</evidence>
<feature type="domain" description="AMP-dependent synthetase/ligase" evidence="1">
    <location>
        <begin position="14"/>
        <end position="384"/>
    </location>
</feature>
<keyword evidence="2" id="KW-0436">Ligase</keyword>